<evidence type="ECO:0008006" key="4">
    <source>
        <dbReference type="Google" id="ProtNLM"/>
    </source>
</evidence>
<gene>
    <name evidence="2" type="ORF">ElyMa_004651500</name>
</gene>
<dbReference type="AlphaFoldDB" id="A0AAV4I5D8"/>
<keyword evidence="1" id="KW-0732">Signal</keyword>
<proteinExistence type="predicted"/>
<keyword evidence="3" id="KW-1185">Reference proteome</keyword>
<sequence>MPLSHSVSFLHWFLPRSPSELFVLYLLLLLRLSAPREAQAANKLKVLHIIISYANSSSSFSVFSADATFASISLLHVILGLPLAVRLCEFHVPYLVVFFSYSQDTPQSPINNGLPKSVLL</sequence>
<protein>
    <recommendedName>
        <fullName evidence="4">NADH:ubiquinone reductase (H(+)-translocating)</fullName>
    </recommendedName>
</protein>
<organism evidence="2 3">
    <name type="scientific">Elysia marginata</name>
    <dbReference type="NCBI Taxonomy" id="1093978"/>
    <lineage>
        <taxon>Eukaryota</taxon>
        <taxon>Metazoa</taxon>
        <taxon>Spiralia</taxon>
        <taxon>Lophotrochozoa</taxon>
        <taxon>Mollusca</taxon>
        <taxon>Gastropoda</taxon>
        <taxon>Heterobranchia</taxon>
        <taxon>Euthyneura</taxon>
        <taxon>Panpulmonata</taxon>
        <taxon>Sacoglossa</taxon>
        <taxon>Placobranchoidea</taxon>
        <taxon>Plakobranchidae</taxon>
        <taxon>Elysia</taxon>
    </lineage>
</organism>
<reference evidence="2 3" key="1">
    <citation type="journal article" date="2021" name="Elife">
        <title>Chloroplast acquisition without the gene transfer in kleptoplastic sea slugs, Plakobranchus ocellatus.</title>
        <authorList>
            <person name="Maeda T."/>
            <person name="Takahashi S."/>
            <person name="Yoshida T."/>
            <person name="Shimamura S."/>
            <person name="Takaki Y."/>
            <person name="Nagai Y."/>
            <person name="Toyoda A."/>
            <person name="Suzuki Y."/>
            <person name="Arimoto A."/>
            <person name="Ishii H."/>
            <person name="Satoh N."/>
            <person name="Nishiyama T."/>
            <person name="Hasebe M."/>
            <person name="Maruyama T."/>
            <person name="Minagawa J."/>
            <person name="Obokata J."/>
            <person name="Shigenobu S."/>
        </authorList>
    </citation>
    <scope>NUCLEOTIDE SEQUENCE [LARGE SCALE GENOMIC DNA]</scope>
</reference>
<evidence type="ECO:0000256" key="1">
    <source>
        <dbReference type="SAM" id="SignalP"/>
    </source>
</evidence>
<feature type="chain" id="PRO_5043629664" description="NADH:ubiquinone reductase (H(+)-translocating)" evidence="1">
    <location>
        <begin position="41"/>
        <end position="120"/>
    </location>
</feature>
<evidence type="ECO:0000313" key="2">
    <source>
        <dbReference type="EMBL" id="GFS04241.1"/>
    </source>
</evidence>
<name>A0AAV4I5D8_9GAST</name>
<accession>A0AAV4I5D8</accession>
<comment type="caution">
    <text evidence="2">The sequence shown here is derived from an EMBL/GenBank/DDBJ whole genome shotgun (WGS) entry which is preliminary data.</text>
</comment>
<evidence type="ECO:0000313" key="3">
    <source>
        <dbReference type="Proteomes" id="UP000762676"/>
    </source>
</evidence>
<dbReference type="Proteomes" id="UP000762676">
    <property type="component" value="Unassembled WGS sequence"/>
</dbReference>
<dbReference type="EMBL" id="BMAT01009329">
    <property type="protein sequence ID" value="GFS04241.1"/>
    <property type="molecule type" value="Genomic_DNA"/>
</dbReference>
<feature type="signal peptide" evidence="1">
    <location>
        <begin position="1"/>
        <end position="40"/>
    </location>
</feature>